<organism evidence="2 3">
    <name type="scientific">Williamwhitmania taraxaci</name>
    <dbReference type="NCBI Taxonomy" id="1640674"/>
    <lineage>
        <taxon>Bacteria</taxon>
        <taxon>Pseudomonadati</taxon>
        <taxon>Bacteroidota</taxon>
        <taxon>Bacteroidia</taxon>
        <taxon>Bacteroidales</taxon>
        <taxon>Williamwhitmaniaceae</taxon>
        <taxon>Williamwhitmania</taxon>
    </lineage>
</organism>
<keyword evidence="3" id="KW-1185">Reference proteome</keyword>
<dbReference type="OrthoDB" id="9786766at2"/>
<dbReference type="AlphaFoldDB" id="A0A1G6HWR2"/>
<keyword evidence="1" id="KW-0732">Signal</keyword>
<evidence type="ECO:0000313" key="3">
    <source>
        <dbReference type="Proteomes" id="UP000199452"/>
    </source>
</evidence>
<dbReference type="Gene3D" id="2.60.40.1190">
    <property type="match status" value="1"/>
</dbReference>
<accession>A0A1G6HWR2</accession>
<gene>
    <name evidence="2" type="ORF">SAMN05216323_101363</name>
</gene>
<proteinExistence type="predicted"/>
<reference evidence="2 3" key="1">
    <citation type="submission" date="2016-09" db="EMBL/GenBank/DDBJ databases">
        <authorList>
            <person name="Capua I."/>
            <person name="De Benedictis P."/>
            <person name="Joannis T."/>
            <person name="Lombin L.H."/>
            <person name="Cattoli G."/>
        </authorList>
    </citation>
    <scope>NUCLEOTIDE SEQUENCE [LARGE SCALE GENOMIC DNA]</scope>
    <source>
        <strain evidence="2 3">A7P-90m</strain>
    </source>
</reference>
<protein>
    <recommendedName>
        <fullName evidence="4">Carbohydrate family 9 binding domain-like</fullName>
    </recommendedName>
</protein>
<evidence type="ECO:0008006" key="4">
    <source>
        <dbReference type="Google" id="ProtNLM"/>
    </source>
</evidence>
<dbReference type="STRING" id="1640674.SAMN05216323_101363"/>
<feature type="chain" id="PRO_5011677787" description="Carbohydrate family 9 binding domain-like" evidence="1">
    <location>
        <begin position="22"/>
        <end position="106"/>
    </location>
</feature>
<name>A0A1G6HWR2_9BACT</name>
<dbReference type="RefSeq" id="WP_125869774.1">
    <property type="nucleotide sequence ID" value="NZ_FMYP01000013.1"/>
</dbReference>
<dbReference type="Proteomes" id="UP000199452">
    <property type="component" value="Unassembled WGS sequence"/>
</dbReference>
<dbReference type="EMBL" id="FMYP01000013">
    <property type="protein sequence ID" value="SDB98747.1"/>
    <property type="molecule type" value="Genomic_DNA"/>
</dbReference>
<evidence type="ECO:0000313" key="2">
    <source>
        <dbReference type="EMBL" id="SDB98747.1"/>
    </source>
</evidence>
<dbReference type="SUPFAM" id="SSF49344">
    <property type="entry name" value="CBD9-like"/>
    <property type="match status" value="1"/>
</dbReference>
<sequence>MKILKFFLFAIFICLTHLSLARPMPLSKQFSAIKYNGTRPIIDGYLTDSIWQTAAVADDFVQFEPNNGSPASEKSEVRFAYTDEAVYIGAILYDSNPNSIHKELSR</sequence>
<feature type="signal peptide" evidence="1">
    <location>
        <begin position="1"/>
        <end position="21"/>
    </location>
</feature>
<evidence type="ECO:0000256" key="1">
    <source>
        <dbReference type="SAM" id="SignalP"/>
    </source>
</evidence>